<feature type="domain" description="GRPD C-terminal" evidence="2">
    <location>
        <begin position="477"/>
        <end position="605"/>
    </location>
</feature>
<dbReference type="Proteomes" id="UP000436088">
    <property type="component" value="Unassembled WGS sequence"/>
</dbReference>
<dbReference type="InterPro" id="IPR009836">
    <property type="entry name" value="GRDP-like"/>
</dbReference>
<reference evidence="3" key="1">
    <citation type="submission" date="2019-09" db="EMBL/GenBank/DDBJ databases">
        <title>Draft genome information of white flower Hibiscus syriacus.</title>
        <authorList>
            <person name="Kim Y.-M."/>
        </authorList>
    </citation>
    <scope>NUCLEOTIDE SEQUENCE [LARGE SCALE GENOMIC DNA]</scope>
    <source>
        <strain evidence="3">YM2019G1</strain>
    </source>
</reference>
<dbReference type="PANTHER" id="PTHR34365:SF15">
    <property type="entry name" value="GLYCINE-RICH DOMAIN-CONTAINING PROTEIN 1"/>
    <property type="match status" value="1"/>
</dbReference>
<dbReference type="Pfam" id="PF25334">
    <property type="entry name" value="C2_GRDP"/>
    <property type="match status" value="1"/>
</dbReference>
<sequence>MEQDQALVWAEAQNLAISVDLVALTKQQLQFLAEVDRNRSLYDGPILDRAIYRYKYCWLPLLAEHTASAISEGPLVVPLDCEWIWHCHRLNPVQYEADCEELYGRILDNRNVISSITTTCRKQTEEIWDRIYPSEPYELNMSTHFSENVRNSVQTSKSTEYDLVSAVKRQSAFFYQVSRSHMNDDAFLDGALARYKGFLYLIKRNWENSERCFCVPTYDIDLIWHTHQLQSVSYCKDVMAALGKVLEHDDTDSDRTKGKKLDNGFLRTTKQWEDIFGSRYWRAGAMYRGDAPSPLGLDLSQLDNLMEEKMAPSNEDQDLFPVHRKMVMEIMIEIIGVKGLPQGHKGSLFVTISKKQPDSFLNNKRSLSILSATSEKQAIDFLCEPIGDLVFELISYKPAKTLGTTSISLKDLVSSVSLLYEDKWFDLVSNSTLADSKPISLQIALSFIPPSPAPYMVRTPPFPVIPGKFQHLKYSYVADEAGNDIIILHMREARDNYQSRKKVIGLTPCGETHVLAEPAGKGWFLNNSRWWFHLHKKLHEDGHAFGFKGNRKLIVFGGRKLGYEINSSNNQKNEEHFMTAVEFSMDHPYGKAVALMNFKSGIIEISEEESLVLPMIILAFLLSENWSNCVKSCKYEEKSANRLSTMAGGAPCGECVDEKGGGEAISDRIKDFPGHEDLVKSSHSGGCGAGCGGSCGGHCAGGSCGGHCFGGDAL</sequence>
<proteinExistence type="predicted"/>
<dbReference type="PANTHER" id="PTHR34365">
    <property type="entry name" value="ENOLASE (DUF1399)"/>
    <property type="match status" value="1"/>
</dbReference>
<comment type="caution">
    <text evidence="3">The sequence shown here is derived from an EMBL/GenBank/DDBJ whole genome shotgun (WGS) entry which is preliminary data.</text>
</comment>
<evidence type="ECO:0000259" key="2">
    <source>
        <dbReference type="Pfam" id="PF25335"/>
    </source>
</evidence>
<organism evidence="3 4">
    <name type="scientific">Hibiscus syriacus</name>
    <name type="common">Rose of Sharon</name>
    <dbReference type="NCBI Taxonomy" id="106335"/>
    <lineage>
        <taxon>Eukaryota</taxon>
        <taxon>Viridiplantae</taxon>
        <taxon>Streptophyta</taxon>
        <taxon>Embryophyta</taxon>
        <taxon>Tracheophyta</taxon>
        <taxon>Spermatophyta</taxon>
        <taxon>Magnoliopsida</taxon>
        <taxon>eudicotyledons</taxon>
        <taxon>Gunneridae</taxon>
        <taxon>Pentapetalae</taxon>
        <taxon>rosids</taxon>
        <taxon>malvids</taxon>
        <taxon>Malvales</taxon>
        <taxon>Malvaceae</taxon>
        <taxon>Malvoideae</taxon>
        <taxon>Hibiscus</taxon>
    </lineage>
</organism>
<evidence type="ECO:0000313" key="3">
    <source>
        <dbReference type="EMBL" id="KAE8686184.1"/>
    </source>
</evidence>
<protein>
    <submittedName>
        <fullName evidence="3">Glycine-rich domain-containing protein 2</fullName>
    </submittedName>
</protein>
<dbReference type="InterPro" id="IPR057518">
    <property type="entry name" value="GRDP_C"/>
</dbReference>
<evidence type="ECO:0000259" key="1">
    <source>
        <dbReference type="Pfam" id="PF25334"/>
    </source>
</evidence>
<dbReference type="EMBL" id="VEPZ02001223">
    <property type="protein sequence ID" value="KAE8686184.1"/>
    <property type="molecule type" value="Genomic_DNA"/>
</dbReference>
<dbReference type="AlphaFoldDB" id="A0A6A2Z2L4"/>
<dbReference type="InterPro" id="IPR057458">
    <property type="entry name" value="GRDP_C2"/>
</dbReference>
<name>A0A6A2Z2L4_HIBSY</name>
<dbReference type="Pfam" id="PF25335">
    <property type="entry name" value="GRDP_C"/>
    <property type="match status" value="1"/>
</dbReference>
<evidence type="ECO:0000313" key="4">
    <source>
        <dbReference type="Proteomes" id="UP000436088"/>
    </source>
</evidence>
<keyword evidence="4" id="KW-1185">Reference proteome</keyword>
<accession>A0A6A2Z2L4</accession>
<dbReference type="Pfam" id="PF07173">
    <property type="entry name" value="GRDP-like"/>
    <property type="match status" value="1"/>
</dbReference>
<gene>
    <name evidence="3" type="ORF">F3Y22_tig00111081pilonHSYRG00018</name>
</gene>
<feature type="domain" description="GRDP C2" evidence="1">
    <location>
        <begin position="325"/>
        <end position="448"/>
    </location>
</feature>